<keyword evidence="2" id="KW-1185">Reference proteome</keyword>
<accession>A0ACC2GHT0</accession>
<dbReference type="EMBL" id="CM055740">
    <property type="protein sequence ID" value="KAJ8003075.1"/>
    <property type="molecule type" value="Genomic_DNA"/>
</dbReference>
<comment type="caution">
    <text evidence="1">The sequence shown here is derived from an EMBL/GenBank/DDBJ whole genome shotgun (WGS) entry which is preliminary data.</text>
</comment>
<proteinExistence type="predicted"/>
<evidence type="ECO:0000313" key="1">
    <source>
        <dbReference type="EMBL" id="KAJ8003075.1"/>
    </source>
</evidence>
<dbReference type="Proteomes" id="UP001157502">
    <property type="component" value="Chromosome 13"/>
</dbReference>
<reference evidence="1" key="1">
    <citation type="submission" date="2021-05" db="EMBL/GenBank/DDBJ databases">
        <authorList>
            <person name="Pan Q."/>
            <person name="Jouanno E."/>
            <person name="Zahm M."/>
            <person name="Klopp C."/>
            <person name="Cabau C."/>
            <person name="Louis A."/>
            <person name="Berthelot C."/>
            <person name="Parey E."/>
            <person name="Roest Crollius H."/>
            <person name="Montfort J."/>
            <person name="Robinson-Rechavi M."/>
            <person name="Bouchez O."/>
            <person name="Lampietro C."/>
            <person name="Lopez Roques C."/>
            <person name="Donnadieu C."/>
            <person name="Postlethwait J."/>
            <person name="Bobe J."/>
            <person name="Dillon D."/>
            <person name="Chandos A."/>
            <person name="von Hippel F."/>
            <person name="Guiguen Y."/>
        </authorList>
    </citation>
    <scope>NUCLEOTIDE SEQUENCE</scope>
    <source>
        <strain evidence="1">YG-Jan2019</strain>
    </source>
</reference>
<gene>
    <name evidence="1" type="ORF">DPEC_G00165590</name>
</gene>
<evidence type="ECO:0000313" key="2">
    <source>
        <dbReference type="Proteomes" id="UP001157502"/>
    </source>
</evidence>
<protein>
    <submittedName>
        <fullName evidence="1">Uncharacterized protein</fullName>
    </submittedName>
</protein>
<organism evidence="1 2">
    <name type="scientific">Dallia pectoralis</name>
    <name type="common">Alaska blackfish</name>
    <dbReference type="NCBI Taxonomy" id="75939"/>
    <lineage>
        <taxon>Eukaryota</taxon>
        <taxon>Metazoa</taxon>
        <taxon>Chordata</taxon>
        <taxon>Craniata</taxon>
        <taxon>Vertebrata</taxon>
        <taxon>Euteleostomi</taxon>
        <taxon>Actinopterygii</taxon>
        <taxon>Neopterygii</taxon>
        <taxon>Teleostei</taxon>
        <taxon>Protacanthopterygii</taxon>
        <taxon>Esociformes</taxon>
        <taxon>Umbridae</taxon>
        <taxon>Dallia</taxon>
    </lineage>
</organism>
<name>A0ACC2GHT0_DALPE</name>
<sequence>MPSDFISLLSSDLDLNSPKSLYSKESVYDLLPKELQLQQTSSTSQTDTPTMSQTSGGEAGPPPSAALASGNPGTMTQQLDQCLRTTSSFTLPKPLLPSAFGVVGAICGVFWEVKSSLV</sequence>